<name>M3BPJ9_SPHMS</name>
<evidence type="ECO:0000313" key="1">
    <source>
        <dbReference type="EMBL" id="EMF08093.1"/>
    </source>
</evidence>
<organism evidence="1 2">
    <name type="scientific">Sphaerulina musiva (strain SO2202)</name>
    <name type="common">Poplar stem canker fungus</name>
    <name type="synonym">Septoria musiva</name>
    <dbReference type="NCBI Taxonomy" id="692275"/>
    <lineage>
        <taxon>Eukaryota</taxon>
        <taxon>Fungi</taxon>
        <taxon>Dikarya</taxon>
        <taxon>Ascomycota</taxon>
        <taxon>Pezizomycotina</taxon>
        <taxon>Dothideomycetes</taxon>
        <taxon>Dothideomycetidae</taxon>
        <taxon>Mycosphaerellales</taxon>
        <taxon>Mycosphaerellaceae</taxon>
        <taxon>Sphaerulina</taxon>
    </lineage>
</organism>
<dbReference type="HOGENOM" id="CLU_1797673_0_0_1"/>
<gene>
    <name evidence="1" type="ORF">SEPMUDRAFT_152378</name>
</gene>
<dbReference type="EMBL" id="KB456272">
    <property type="protein sequence ID" value="EMF08093.1"/>
    <property type="molecule type" value="Genomic_DNA"/>
</dbReference>
<proteinExistence type="predicted"/>
<dbReference type="RefSeq" id="XP_016756214.1">
    <property type="nucleotide sequence ID" value="XM_016907411.1"/>
</dbReference>
<sequence>MAGTSTRESGSQTWAMELGWKAADSPRDRESVALKFLRNDLELPATDWMKAANIIMLSQYSTYEKMGRYPELRSVTTAPDVSFADRQTDHICSSGIPNCAVSLVHTRLQYTERAPISFMASPHRPALSLAFALSAEAQAQSRAS</sequence>
<keyword evidence="2" id="KW-1185">Reference proteome</keyword>
<reference evidence="1 2" key="1">
    <citation type="journal article" date="2012" name="PLoS Pathog.">
        <title>Diverse lifestyles and strategies of plant pathogenesis encoded in the genomes of eighteen Dothideomycetes fungi.</title>
        <authorList>
            <person name="Ohm R.A."/>
            <person name="Feau N."/>
            <person name="Henrissat B."/>
            <person name="Schoch C.L."/>
            <person name="Horwitz B.A."/>
            <person name="Barry K.W."/>
            <person name="Condon B.J."/>
            <person name="Copeland A.C."/>
            <person name="Dhillon B."/>
            <person name="Glaser F."/>
            <person name="Hesse C.N."/>
            <person name="Kosti I."/>
            <person name="LaButti K."/>
            <person name="Lindquist E.A."/>
            <person name="Lucas S."/>
            <person name="Salamov A.A."/>
            <person name="Bradshaw R.E."/>
            <person name="Ciuffetti L."/>
            <person name="Hamelin R.C."/>
            <person name="Kema G.H.J."/>
            <person name="Lawrence C."/>
            <person name="Scott J.A."/>
            <person name="Spatafora J.W."/>
            <person name="Turgeon B.G."/>
            <person name="de Wit P.J.G.M."/>
            <person name="Zhong S."/>
            <person name="Goodwin S.B."/>
            <person name="Grigoriev I.V."/>
        </authorList>
    </citation>
    <scope>NUCLEOTIDE SEQUENCE [LARGE SCALE GENOMIC DNA]</scope>
    <source>
        <strain evidence="1 2">SO2202</strain>
    </source>
</reference>
<protein>
    <submittedName>
        <fullName evidence="1">Uncharacterized protein</fullName>
    </submittedName>
</protein>
<accession>M3BPJ9</accession>
<dbReference type="Proteomes" id="UP000016931">
    <property type="component" value="Unassembled WGS sequence"/>
</dbReference>
<dbReference type="AlphaFoldDB" id="M3BPJ9"/>
<evidence type="ECO:0000313" key="2">
    <source>
        <dbReference type="Proteomes" id="UP000016931"/>
    </source>
</evidence>
<dbReference type="GeneID" id="27904548"/>